<keyword evidence="7 13" id="KW-0276">Fatty acid metabolism</keyword>
<dbReference type="GO" id="GO:0042761">
    <property type="term" value="P:very long-chain fatty acid biosynthetic process"/>
    <property type="evidence" value="ECO:0007669"/>
    <property type="project" value="TreeGrafter"/>
</dbReference>
<evidence type="ECO:0000256" key="11">
    <source>
        <dbReference type="ARBA" id="ARBA00023160"/>
    </source>
</evidence>
<feature type="transmembrane region" description="Helical" evidence="13">
    <location>
        <begin position="103"/>
        <end position="120"/>
    </location>
</feature>
<evidence type="ECO:0000256" key="5">
    <source>
        <dbReference type="ARBA" id="ARBA00022516"/>
    </source>
</evidence>
<dbReference type="Proteomes" id="UP001152649">
    <property type="component" value="Unassembled WGS sequence"/>
</dbReference>
<evidence type="ECO:0000256" key="1">
    <source>
        <dbReference type="ARBA" id="ARBA00004141"/>
    </source>
</evidence>
<keyword evidence="10 13" id="KW-0472">Membrane</keyword>
<evidence type="ECO:0000256" key="6">
    <source>
        <dbReference type="ARBA" id="ARBA00022692"/>
    </source>
</evidence>
<keyword evidence="8 13" id="KW-1133">Transmembrane helix</keyword>
<dbReference type="Pfam" id="PF04387">
    <property type="entry name" value="PTPLA"/>
    <property type="match status" value="1"/>
</dbReference>
<evidence type="ECO:0000256" key="4">
    <source>
        <dbReference type="ARBA" id="ARBA00013122"/>
    </source>
</evidence>
<dbReference type="GO" id="GO:0030497">
    <property type="term" value="P:fatty acid elongation"/>
    <property type="evidence" value="ECO:0007669"/>
    <property type="project" value="TreeGrafter"/>
</dbReference>
<keyword evidence="5 13" id="KW-0444">Lipid biosynthesis</keyword>
<evidence type="ECO:0000256" key="8">
    <source>
        <dbReference type="ARBA" id="ARBA00022989"/>
    </source>
</evidence>
<feature type="transmembrane region" description="Helical" evidence="13">
    <location>
        <begin position="12"/>
        <end position="37"/>
    </location>
</feature>
<organism evidence="14 15">
    <name type="scientific">Penicillium salamii</name>
    <dbReference type="NCBI Taxonomy" id="1612424"/>
    <lineage>
        <taxon>Eukaryota</taxon>
        <taxon>Fungi</taxon>
        <taxon>Dikarya</taxon>
        <taxon>Ascomycota</taxon>
        <taxon>Pezizomycotina</taxon>
        <taxon>Eurotiomycetes</taxon>
        <taxon>Eurotiomycetidae</taxon>
        <taxon>Eurotiales</taxon>
        <taxon>Aspergillaceae</taxon>
        <taxon>Penicillium</taxon>
    </lineage>
</organism>
<evidence type="ECO:0000256" key="12">
    <source>
        <dbReference type="ARBA" id="ARBA00023239"/>
    </source>
</evidence>
<evidence type="ECO:0000313" key="14">
    <source>
        <dbReference type="EMBL" id="CAG8328983.1"/>
    </source>
</evidence>
<keyword evidence="12 13" id="KW-0456">Lyase</keyword>
<comment type="function">
    <text evidence="13">Catalyzes the third of the four reactions of the long-chain fatty acids elongation cycle. This endoplasmic reticulum-bound enzymatic process, allows the addition of two carbons to the chain of long- and very long-chain fatty acids/VLCFAs per cycle. This enzyme catalyzes the dehydration of the 3-hydroxyacyl-CoA intermediate into trans-2,3-enoyl-CoA, within each cycle of fatty acid elongation. Thereby, it participates to the production of VLCFAs of different chain lengths that are involved in multiple biological processes as precursors of membrane lipids and lipid mediators.</text>
</comment>
<accession>A0A9W4IS46</accession>
<dbReference type="AlphaFoldDB" id="A0A9W4IS46"/>
<dbReference type="PANTHER" id="PTHR11035:SF24">
    <property type="entry name" value="VERY-LONG-CHAIN (3R)-3-HYDROXYACYL-COA DEHYDRATASE"/>
    <property type="match status" value="1"/>
</dbReference>
<dbReference type="GO" id="GO:0102158">
    <property type="term" value="F:very-long-chain (3R)-3-hydroxyacyl-CoA dehydratase activity"/>
    <property type="evidence" value="ECO:0007669"/>
    <property type="project" value="UniProtKB-EC"/>
</dbReference>
<dbReference type="EMBL" id="CAJVPG010000099">
    <property type="protein sequence ID" value="CAG8328983.1"/>
    <property type="molecule type" value="Genomic_DNA"/>
</dbReference>
<evidence type="ECO:0000256" key="7">
    <source>
        <dbReference type="ARBA" id="ARBA00022832"/>
    </source>
</evidence>
<keyword evidence="15" id="KW-1185">Reference proteome</keyword>
<evidence type="ECO:0000256" key="2">
    <source>
        <dbReference type="ARBA" id="ARBA00005194"/>
    </source>
</evidence>
<proteinExistence type="inferred from homology"/>
<dbReference type="GO" id="GO:0030148">
    <property type="term" value="P:sphingolipid biosynthetic process"/>
    <property type="evidence" value="ECO:0007669"/>
    <property type="project" value="TreeGrafter"/>
</dbReference>
<dbReference type="EC" id="4.2.1.134" evidence="4 13"/>
<protein>
    <recommendedName>
        <fullName evidence="4 13">Very-long-chain (3R)-3-hydroxyacyl-CoA dehydratase</fullName>
        <ecNumber evidence="4 13">4.2.1.134</ecNumber>
    </recommendedName>
</protein>
<feature type="transmembrane region" description="Helical" evidence="13">
    <location>
        <begin position="172"/>
        <end position="191"/>
    </location>
</feature>
<comment type="pathway">
    <text evidence="2 13">Lipid metabolism; fatty acid biosynthesis.</text>
</comment>
<evidence type="ECO:0000313" key="15">
    <source>
        <dbReference type="Proteomes" id="UP001152649"/>
    </source>
</evidence>
<comment type="caution">
    <text evidence="13">Lacks conserved residue(s) required for the propagation of feature annotation.</text>
</comment>
<comment type="similarity">
    <text evidence="3 13">Belongs to the very long-chain fatty acids dehydratase HACD family.</text>
</comment>
<comment type="catalytic activity">
    <reaction evidence="13">
        <text>a very-long-chain (3R)-3-hydroxyacyl-CoA = a very-long-chain (2E)-enoyl-CoA + H2O</text>
        <dbReference type="Rhea" id="RHEA:45812"/>
        <dbReference type="ChEBI" id="CHEBI:15377"/>
        <dbReference type="ChEBI" id="CHEBI:83728"/>
        <dbReference type="ChEBI" id="CHEBI:85440"/>
        <dbReference type="EC" id="4.2.1.134"/>
    </reaction>
</comment>
<dbReference type="GO" id="GO:0005789">
    <property type="term" value="C:endoplasmic reticulum membrane"/>
    <property type="evidence" value="ECO:0007669"/>
    <property type="project" value="UniProtKB-SubCell"/>
</dbReference>
<keyword evidence="6 13" id="KW-0812">Transmembrane</keyword>
<feature type="transmembrane region" description="Helical" evidence="13">
    <location>
        <begin position="141"/>
        <end position="160"/>
    </location>
</feature>
<evidence type="ECO:0000256" key="13">
    <source>
        <dbReference type="RuleBase" id="RU363109"/>
    </source>
</evidence>
<comment type="caution">
    <text evidence="14">The sequence shown here is derived from an EMBL/GenBank/DDBJ whole genome shotgun (WGS) entry which is preliminary data.</text>
</comment>
<evidence type="ECO:0000256" key="9">
    <source>
        <dbReference type="ARBA" id="ARBA00023098"/>
    </source>
</evidence>
<evidence type="ECO:0000256" key="3">
    <source>
        <dbReference type="ARBA" id="ARBA00007811"/>
    </source>
</evidence>
<keyword evidence="11 13" id="KW-0275">Fatty acid biosynthesis</keyword>
<dbReference type="PANTHER" id="PTHR11035">
    <property type="entry name" value="VERY-LONG-CHAIN (3R)-3-HYDROXYACYL-COA DEHYDRATASE"/>
    <property type="match status" value="1"/>
</dbReference>
<sequence>MNARSSDPIRLYLLAYNTICALLWARILFSTITLSLISSDIASVYALEPLVRFAQTFAVLDKIHDLLDIVGTPFFTTLPHIFSRPVQVWAVNYAFPNVTKSSVAYPAMLLAWATADTIRYSYRAMLLSDWPVPRALKWARFSSFIVLYPAGISCEFWLMYKVATTVVHGPVANMFYFGFLGLYPQGSVTMYRYGLTQRRRQLALE</sequence>
<evidence type="ECO:0000256" key="10">
    <source>
        <dbReference type="ARBA" id="ARBA00023136"/>
    </source>
</evidence>
<dbReference type="InterPro" id="IPR007482">
    <property type="entry name" value="Tyr_Pase-like_PTPLA"/>
</dbReference>
<reference evidence="14" key="1">
    <citation type="submission" date="2021-07" db="EMBL/GenBank/DDBJ databases">
        <authorList>
            <person name="Branca A.L. A."/>
        </authorList>
    </citation>
    <scope>NUCLEOTIDE SEQUENCE</scope>
</reference>
<gene>
    <name evidence="14" type="ORF">PSALAMII_LOCUS2556</name>
</gene>
<keyword evidence="13" id="KW-0256">Endoplasmic reticulum</keyword>
<dbReference type="OrthoDB" id="4207132at2759"/>
<keyword evidence="9 13" id="KW-0443">Lipid metabolism</keyword>
<name>A0A9W4IS46_9EURO</name>
<comment type="subcellular location">
    <subcellularLocation>
        <location evidence="13">Endoplasmic reticulum membrane</location>
        <topology evidence="13">Multi-pass membrane protein</topology>
    </subcellularLocation>
    <subcellularLocation>
        <location evidence="1">Membrane</location>
        <topology evidence="1">Multi-pass membrane protein</topology>
    </subcellularLocation>
</comment>